<feature type="domain" description="HTH cro/C1-type" evidence="5">
    <location>
        <begin position="137"/>
        <end position="164"/>
    </location>
</feature>
<dbReference type="Pfam" id="PF02195">
    <property type="entry name" value="ParB_N"/>
    <property type="match status" value="1"/>
</dbReference>
<gene>
    <name evidence="6" type="primary">noc</name>
    <name evidence="6" type="ORF">CLPU_19c00210</name>
</gene>
<dbReference type="InterPro" id="IPR050336">
    <property type="entry name" value="Chromosome_partition/occlusion"/>
</dbReference>
<dbReference type="InterPro" id="IPR004437">
    <property type="entry name" value="ParB/RepB/Spo0J"/>
</dbReference>
<evidence type="ECO:0000256" key="3">
    <source>
        <dbReference type="ARBA" id="ARBA00022829"/>
    </source>
</evidence>
<evidence type="ECO:0000313" key="6">
    <source>
        <dbReference type="EMBL" id="KNF07285.1"/>
    </source>
</evidence>
<dbReference type="SMART" id="SM00470">
    <property type="entry name" value="ParB"/>
    <property type="match status" value="1"/>
</dbReference>
<dbReference type="PANTHER" id="PTHR33375">
    <property type="entry name" value="CHROMOSOME-PARTITIONING PROTEIN PARB-RELATED"/>
    <property type="match status" value="1"/>
</dbReference>
<protein>
    <submittedName>
        <fullName evidence="6">Nucleoid occlusion protein Noc</fullName>
    </submittedName>
</protein>
<dbReference type="SUPFAM" id="SSF109709">
    <property type="entry name" value="KorB DNA-binding domain-like"/>
    <property type="match status" value="1"/>
</dbReference>
<dbReference type="AlphaFoldDB" id="A0A0L0W7J9"/>
<dbReference type="SUPFAM" id="SSF110849">
    <property type="entry name" value="ParB/Sulfiredoxin"/>
    <property type="match status" value="1"/>
</dbReference>
<dbReference type="FunFam" id="1.10.10.2830:FF:000001">
    <property type="entry name" value="Chromosome partitioning protein ParB"/>
    <property type="match status" value="1"/>
</dbReference>
<dbReference type="Gene3D" id="3.90.1530.30">
    <property type="match status" value="1"/>
</dbReference>
<dbReference type="Proteomes" id="UP000037267">
    <property type="component" value="Unassembled WGS sequence"/>
</dbReference>
<name>A0A0L0W7J9_GOTPU</name>
<dbReference type="InterPro" id="IPR057240">
    <property type="entry name" value="ParB_dimer_C"/>
</dbReference>
<dbReference type="GO" id="GO:0007059">
    <property type="term" value="P:chromosome segregation"/>
    <property type="evidence" value="ECO:0007669"/>
    <property type="project" value="UniProtKB-KW"/>
</dbReference>
<dbReference type="GO" id="GO:0045881">
    <property type="term" value="P:positive regulation of sporulation resulting in formation of a cellular spore"/>
    <property type="evidence" value="ECO:0007669"/>
    <property type="project" value="TreeGrafter"/>
</dbReference>
<dbReference type="InterPro" id="IPR036086">
    <property type="entry name" value="ParB/Sulfiredoxin_sf"/>
</dbReference>
<dbReference type="GO" id="GO:0003677">
    <property type="term" value="F:DNA binding"/>
    <property type="evidence" value="ECO:0007669"/>
    <property type="project" value="UniProtKB-KW"/>
</dbReference>
<dbReference type="PROSITE" id="PS50943">
    <property type="entry name" value="HTH_CROC1"/>
    <property type="match status" value="1"/>
</dbReference>
<dbReference type="GO" id="GO:0009295">
    <property type="term" value="C:nucleoid"/>
    <property type="evidence" value="ECO:0007669"/>
    <property type="project" value="UniProtKB-SubCell"/>
</dbReference>
<comment type="caution">
    <text evidence="6">The sequence shown here is derived from an EMBL/GenBank/DDBJ whole genome shotgun (WGS) entry which is preliminary data.</text>
</comment>
<evidence type="ECO:0000256" key="4">
    <source>
        <dbReference type="ARBA" id="ARBA00023125"/>
    </source>
</evidence>
<dbReference type="InterPro" id="IPR003115">
    <property type="entry name" value="ParB_N"/>
</dbReference>
<dbReference type="STRING" id="1503.CLPU_19c00210"/>
<organism evidence="6 7">
    <name type="scientific">Gottschalkia purinilytica</name>
    <name type="common">Clostridium purinilyticum</name>
    <dbReference type="NCBI Taxonomy" id="1503"/>
    <lineage>
        <taxon>Bacteria</taxon>
        <taxon>Bacillati</taxon>
        <taxon>Bacillota</taxon>
        <taxon>Tissierellia</taxon>
        <taxon>Tissierellales</taxon>
        <taxon>Gottschalkiaceae</taxon>
        <taxon>Gottschalkia</taxon>
    </lineage>
</organism>
<evidence type="ECO:0000313" key="7">
    <source>
        <dbReference type="Proteomes" id="UP000037267"/>
    </source>
</evidence>
<keyword evidence="3" id="KW-0159">Chromosome partition</keyword>
<dbReference type="EMBL" id="LGSS01000019">
    <property type="protein sequence ID" value="KNF07285.1"/>
    <property type="molecule type" value="Genomic_DNA"/>
</dbReference>
<dbReference type="InterPro" id="IPR041468">
    <property type="entry name" value="HTH_ParB/Spo0J"/>
</dbReference>
<dbReference type="RefSeq" id="WP_050356371.1">
    <property type="nucleotide sequence ID" value="NZ_LGSS01000019.1"/>
</dbReference>
<dbReference type="Pfam" id="PF23552">
    <property type="entry name" value="ParB_C"/>
    <property type="match status" value="1"/>
</dbReference>
<proteinExistence type="inferred from homology"/>
<dbReference type="PANTHER" id="PTHR33375:SF1">
    <property type="entry name" value="CHROMOSOME-PARTITIONING PROTEIN PARB-RELATED"/>
    <property type="match status" value="1"/>
</dbReference>
<dbReference type="CDD" id="cd16393">
    <property type="entry name" value="SPO0J_N"/>
    <property type="match status" value="1"/>
</dbReference>
<accession>A0A0L0W7J9</accession>
<dbReference type="GO" id="GO:0005694">
    <property type="term" value="C:chromosome"/>
    <property type="evidence" value="ECO:0007669"/>
    <property type="project" value="TreeGrafter"/>
</dbReference>
<dbReference type="Gene3D" id="1.10.10.2830">
    <property type="match status" value="1"/>
</dbReference>
<dbReference type="FunFam" id="3.90.1530.30:FF:000001">
    <property type="entry name" value="Chromosome partitioning protein ParB"/>
    <property type="match status" value="1"/>
</dbReference>
<reference evidence="7" key="1">
    <citation type="submission" date="2015-07" db="EMBL/GenBank/DDBJ databases">
        <title>Draft genome sequence of the purine-degrading Gottschalkia purinilyticum DSM 1384 (formerly Clostridium purinilyticum).</title>
        <authorList>
            <person name="Poehlein A."/>
            <person name="Schiel-Bengelsdorf B."/>
            <person name="Bengelsdorf F.R."/>
            <person name="Daniel R."/>
            <person name="Duerre P."/>
        </authorList>
    </citation>
    <scope>NUCLEOTIDE SEQUENCE [LARGE SCALE GENOMIC DNA]</scope>
    <source>
        <strain evidence="7">DSM 1384</strain>
    </source>
</reference>
<sequence length="289" mass="32912">MSIKKRGLGKGLSALIPSNSLEDMAIDENEKSVVDIDINLIEPNCSQPRKEFNEESLNELSESIKRHGVIQPIILRKKENGYEIIAGERRWRASNIAGIKKIPSIIKNIEQLEATEISLIENIQRENLNIIEEAMALKSLIEKYNLTQEEVANAIGKSRPYITNTIRLLNLQDEIIDLILKGKLSSGHGRALLAIEDKEIQNKIAQIVIEKNLSVRETEKIIKEINNKNDNNIKKEKTKDPIILEIEESLRRTLGTKVHIVTGKKKGKIEIEYYDDEHLERILDLLSKS</sequence>
<dbReference type="InterPro" id="IPR001387">
    <property type="entry name" value="Cro/C1-type_HTH"/>
</dbReference>
<comment type="subcellular location">
    <subcellularLocation>
        <location evidence="1">Cytoplasm</location>
        <location evidence="1">Nucleoid</location>
    </subcellularLocation>
</comment>
<dbReference type="NCBIfam" id="TIGR00180">
    <property type="entry name" value="parB_part"/>
    <property type="match status" value="1"/>
</dbReference>
<evidence type="ECO:0000259" key="5">
    <source>
        <dbReference type="PROSITE" id="PS50943"/>
    </source>
</evidence>
<comment type="similarity">
    <text evidence="2">Belongs to the ParB family.</text>
</comment>
<keyword evidence="4" id="KW-0238">DNA-binding</keyword>
<dbReference type="OrthoDB" id="9802051at2"/>
<keyword evidence="7" id="KW-1185">Reference proteome</keyword>
<evidence type="ECO:0000256" key="2">
    <source>
        <dbReference type="ARBA" id="ARBA00006295"/>
    </source>
</evidence>
<dbReference type="Pfam" id="PF17762">
    <property type="entry name" value="HTH_ParB"/>
    <property type="match status" value="1"/>
</dbReference>
<evidence type="ECO:0000256" key="1">
    <source>
        <dbReference type="ARBA" id="ARBA00004453"/>
    </source>
</evidence>